<name>A0ACD3AH76_9AGAR</name>
<accession>A0ACD3AH76</accession>
<dbReference type="Proteomes" id="UP000308600">
    <property type="component" value="Unassembled WGS sequence"/>
</dbReference>
<gene>
    <name evidence="1" type="ORF">BDN72DRAFT_801578</name>
</gene>
<reference evidence="1 2" key="1">
    <citation type="journal article" date="2019" name="Nat. Ecol. Evol.">
        <title>Megaphylogeny resolves global patterns of mushroom evolution.</title>
        <authorList>
            <person name="Varga T."/>
            <person name="Krizsan K."/>
            <person name="Foldi C."/>
            <person name="Dima B."/>
            <person name="Sanchez-Garcia M."/>
            <person name="Sanchez-Ramirez S."/>
            <person name="Szollosi G.J."/>
            <person name="Szarkandi J.G."/>
            <person name="Papp V."/>
            <person name="Albert L."/>
            <person name="Andreopoulos W."/>
            <person name="Angelini C."/>
            <person name="Antonin V."/>
            <person name="Barry K.W."/>
            <person name="Bougher N.L."/>
            <person name="Buchanan P."/>
            <person name="Buyck B."/>
            <person name="Bense V."/>
            <person name="Catcheside P."/>
            <person name="Chovatia M."/>
            <person name="Cooper J."/>
            <person name="Damon W."/>
            <person name="Desjardin D."/>
            <person name="Finy P."/>
            <person name="Geml J."/>
            <person name="Haridas S."/>
            <person name="Hughes K."/>
            <person name="Justo A."/>
            <person name="Karasinski D."/>
            <person name="Kautmanova I."/>
            <person name="Kiss B."/>
            <person name="Kocsube S."/>
            <person name="Kotiranta H."/>
            <person name="LaButti K.M."/>
            <person name="Lechner B.E."/>
            <person name="Liimatainen K."/>
            <person name="Lipzen A."/>
            <person name="Lukacs Z."/>
            <person name="Mihaltcheva S."/>
            <person name="Morgado L.N."/>
            <person name="Niskanen T."/>
            <person name="Noordeloos M.E."/>
            <person name="Ohm R.A."/>
            <person name="Ortiz-Santana B."/>
            <person name="Ovrebo C."/>
            <person name="Racz N."/>
            <person name="Riley R."/>
            <person name="Savchenko A."/>
            <person name="Shiryaev A."/>
            <person name="Soop K."/>
            <person name="Spirin V."/>
            <person name="Szebenyi C."/>
            <person name="Tomsovsky M."/>
            <person name="Tulloss R.E."/>
            <person name="Uehling J."/>
            <person name="Grigoriev I.V."/>
            <person name="Vagvolgyi C."/>
            <person name="Papp T."/>
            <person name="Martin F.M."/>
            <person name="Miettinen O."/>
            <person name="Hibbett D.S."/>
            <person name="Nagy L.G."/>
        </authorList>
    </citation>
    <scope>NUCLEOTIDE SEQUENCE [LARGE SCALE GENOMIC DNA]</scope>
    <source>
        <strain evidence="1 2">NL-1719</strain>
    </source>
</reference>
<proteinExistence type="predicted"/>
<sequence>MSDFTVVDPRGWEYDLHSVYSAYIGYFQVHNIPWWDRSWGHLFSSFDEFLTFSWPVIVVTDLYTGRAHIVTRLNSIGAFIKMIKTRFGEVLPQAPNILLISPFETTTRHLRNIADYTSYKKLFSTLPAAVLSSLKIKIKSGEPKAIRELWERRDKTFLAVDFEWNERNEKSCLEWGYAAVRCGHLDGSGHWPPSPDTNYRKGHFIVAEYADKVVNKTYPTFPWQYAFGDSQVVPRAKLAQVVQSVISSFASPDSETIPNTLVLVAHGIHGDLQRLEEMKIKIPHNVLIIDTASFERSLFNAGYRPPMLDPKTNNKPRLSGTTLSLENMIRSFTVYPILVDPNDAVVLAMNGIYVVRWHSQGVFFIMRVMMRLCVYLDYRCC</sequence>
<protein>
    <submittedName>
        <fullName evidence="1">Uncharacterized protein</fullName>
    </submittedName>
</protein>
<evidence type="ECO:0000313" key="2">
    <source>
        <dbReference type="Proteomes" id="UP000308600"/>
    </source>
</evidence>
<evidence type="ECO:0000313" key="1">
    <source>
        <dbReference type="EMBL" id="TFK65046.1"/>
    </source>
</evidence>
<keyword evidence="2" id="KW-1185">Reference proteome</keyword>
<dbReference type="EMBL" id="ML208450">
    <property type="protein sequence ID" value="TFK65046.1"/>
    <property type="molecule type" value="Genomic_DNA"/>
</dbReference>
<organism evidence="1 2">
    <name type="scientific">Pluteus cervinus</name>
    <dbReference type="NCBI Taxonomy" id="181527"/>
    <lineage>
        <taxon>Eukaryota</taxon>
        <taxon>Fungi</taxon>
        <taxon>Dikarya</taxon>
        <taxon>Basidiomycota</taxon>
        <taxon>Agaricomycotina</taxon>
        <taxon>Agaricomycetes</taxon>
        <taxon>Agaricomycetidae</taxon>
        <taxon>Agaricales</taxon>
        <taxon>Pluteineae</taxon>
        <taxon>Pluteaceae</taxon>
        <taxon>Pluteus</taxon>
    </lineage>
</organism>